<dbReference type="SUPFAM" id="SSF53335">
    <property type="entry name" value="S-adenosyl-L-methionine-dependent methyltransferases"/>
    <property type="match status" value="1"/>
</dbReference>
<comment type="caution">
    <text evidence="5">The sequence shown here is derived from an EMBL/GenBank/DDBJ whole genome shotgun (WGS) entry which is preliminary data.</text>
</comment>
<dbReference type="CDD" id="cd02440">
    <property type="entry name" value="AdoMet_MTases"/>
    <property type="match status" value="1"/>
</dbReference>
<reference evidence="6" key="1">
    <citation type="submission" date="2018-02" db="EMBL/GenBank/DDBJ databases">
        <title>Genome sequencing of Solimonas sp. HR-BB.</title>
        <authorList>
            <person name="Lee Y."/>
            <person name="Jeon C.O."/>
        </authorList>
    </citation>
    <scope>NUCLEOTIDE SEQUENCE [LARGE SCALE GENOMIC DNA]</scope>
    <source>
        <strain evidence="6">HR-U</strain>
    </source>
</reference>
<keyword evidence="1" id="KW-0489">Methyltransferase</keyword>
<accession>A0A2S7IQM3</accession>
<evidence type="ECO:0000313" key="5">
    <source>
        <dbReference type="EMBL" id="PQA59938.1"/>
    </source>
</evidence>
<dbReference type="OrthoDB" id="9805492at2"/>
<dbReference type="InterPro" id="IPR013780">
    <property type="entry name" value="Glyco_hydro_b"/>
</dbReference>
<evidence type="ECO:0000313" key="6">
    <source>
        <dbReference type="Proteomes" id="UP000239590"/>
    </source>
</evidence>
<dbReference type="PANTHER" id="PTHR43042">
    <property type="entry name" value="SAM-DEPENDENT METHYLTRANSFERASE"/>
    <property type="match status" value="1"/>
</dbReference>
<feature type="domain" description="S-adenosylmethionine-dependent methyltransferase" evidence="4">
    <location>
        <begin position="81"/>
        <end position="237"/>
    </location>
</feature>
<evidence type="ECO:0000256" key="2">
    <source>
        <dbReference type="ARBA" id="ARBA00022679"/>
    </source>
</evidence>
<dbReference type="Pfam" id="PF10672">
    <property type="entry name" value="Methyltrans_SAM"/>
    <property type="match status" value="1"/>
</dbReference>
<dbReference type="PANTHER" id="PTHR43042:SF2">
    <property type="entry name" value="SAM-DEPENDENT METHYLTRANSFERASE"/>
    <property type="match status" value="1"/>
</dbReference>
<evidence type="ECO:0000259" key="4">
    <source>
        <dbReference type="Pfam" id="PF10672"/>
    </source>
</evidence>
<dbReference type="AlphaFoldDB" id="A0A2S7IQM3"/>
<dbReference type="Gene3D" id="3.40.50.150">
    <property type="entry name" value="Vaccinia Virus protein VP39"/>
    <property type="match status" value="1"/>
</dbReference>
<name>A0A2S7IQM3_9BACT</name>
<dbReference type="Proteomes" id="UP000239590">
    <property type="component" value="Unassembled WGS sequence"/>
</dbReference>
<evidence type="ECO:0000256" key="1">
    <source>
        <dbReference type="ARBA" id="ARBA00022603"/>
    </source>
</evidence>
<dbReference type="GO" id="GO:0032259">
    <property type="term" value="P:methylation"/>
    <property type="evidence" value="ECO:0007669"/>
    <property type="project" value="UniProtKB-KW"/>
</dbReference>
<dbReference type="GO" id="GO:0008168">
    <property type="term" value="F:methyltransferase activity"/>
    <property type="evidence" value="ECO:0007669"/>
    <property type="project" value="UniProtKB-KW"/>
</dbReference>
<evidence type="ECO:0000256" key="3">
    <source>
        <dbReference type="ARBA" id="ARBA00022691"/>
    </source>
</evidence>
<organism evidence="5 6">
    <name type="scientific">Siphonobacter curvatus</name>
    <dbReference type="NCBI Taxonomy" id="2094562"/>
    <lineage>
        <taxon>Bacteria</taxon>
        <taxon>Pseudomonadati</taxon>
        <taxon>Bacteroidota</taxon>
        <taxon>Cytophagia</taxon>
        <taxon>Cytophagales</taxon>
        <taxon>Cytophagaceae</taxon>
        <taxon>Siphonobacter</taxon>
    </lineage>
</organism>
<dbReference type="RefSeq" id="WP_104711808.1">
    <property type="nucleotide sequence ID" value="NZ_PTRA01000001.1"/>
</dbReference>
<keyword evidence="6" id="KW-1185">Reference proteome</keyword>
<dbReference type="EMBL" id="PTRA01000001">
    <property type="protein sequence ID" value="PQA59938.1"/>
    <property type="molecule type" value="Genomic_DNA"/>
</dbReference>
<sequence>MKLLTPTPWSDYELIDCGGFEKLERFGAYVLARPEPQAIWDKTLSDAEWESKAQAYFKREKGNSERGEWLTKQGMPDRWTGTYPLGSQKLTYKLALSSFKHVGLFPEQAANWEFIYQKTKALGVEKPKVLNLFAYTGVASLAARAAGADVTHVDSVKQVISWSRENMELSNLENIRWMVEDAMKFVKREVRRGNTYHGIILDPPAYGRGPDGEKWVLEEQINELLKLCKQLLNPQQHFFLINLYSLSFSALIAESLILRIFEKTENPEFGELYLPDSFHKKLPLGIFYRFATV</sequence>
<dbReference type="Gene3D" id="2.60.40.1180">
    <property type="entry name" value="Golgi alpha-mannosidase II"/>
    <property type="match status" value="1"/>
</dbReference>
<proteinExistence type="predicted"/>
<keyword evidence="2" id="KW-0808">Transferase</keyword>
<protein>
    <submittedName>
        <fullName evidence="5">Oxidoreductase</fullName>
    </submittedName>
</protein>
<gene>
    <name evidence="5" type="ORF">C5O19_10040</name>
</gene>
<dbReference type="InterPro" id="IPR019614">
    <property type="entry name" value="SAM-dep_methyl-trfase"/>
</dbReference>
<dbReference type="InterPro" id="IPR029063">
    <property type="entry name" value="SAM-dependent_MTases_sf"/>
</dbReference>
<keyword evidence="3" id="KW-0949">S-adenosyl-L-methionine</keyword>